<dbReference type="PANTHER" id="PTHR34405:SF3">
    <property type="entry name" value="CRISPR-ASSOCIATED ENDORIBONUCLEASE CAS2 3"/>
    <property type="match status" value="1"/>
</dbReference>
<proteinExistence type="inferred from homology"/>
<gene>
    <name evidence="9" type="primary">cas2</name>
    <name evidence="10" type="ordered locus">Halhy_6111</name>
</gene>
<evidence type="ECO:0000256" key="6">
    <source>
        <dbReference type="ARBA" id="ARBA00022801"/>
    </source>
</evidence>
<evidence type="ECO:0000256" key="1">
    <source>
        <dbReference type="ARBA" id="ARBA00001946"/>
    </source>
</evidence>
<comment type="cofactor">
    <cofactor evidence="1 9">
        <name>Mg(2+)</name>
        <dbReference type="ChEBI" id="CHEBI:18420"/>
    </cofactor>
</comment>
<keyword evidence="11" id="KW-1185">Reference proteome</keyword>
<dbReference type="GO" id="GO:0051607">
    <property type="term" value="P:defense response to virus"/>
    <property type="evidence" value="ECO:0007669"/>
    <property type="project" value="UniProtKB-UniRule"/>
</dbReference>
<evidence type="ECO:0000256" key="7">
    <source>
        <dbReference type="ARBA" id="ARBA00022842"/>
    </source>
</evidence>
<dbReference type="STRING" id="760192.Halhy_6111"/>
<dbReference type="OrthoDB" id="9798176at2"/>
<comment type="similarity">
    <text evidence="2 9">Belongs to the CRISPR-associated endoribonuclease Cas2 protein family.</text>
</comment>
<dbReference type="AlphaFoldDB" id="F4L2L5"/>
<organism evidence="10 11">
    <name type="scientific">Haliscomenobacter hydrossis (strain ATCC 27775 / DSM 1100 / LMG 10767 / O)</name>
    <dbReference type="NCBI Taxonomy" id="760192"/>
    <lineage>
        <taxon>Bacteria</taxon>
        <taxon>Pseudomonadati</taxon>
        <taxon>Bacteroidota</taxon>
        <taxon>Saprospiria</taxon>
        <taxon>Saprospirales</taxon>
        <taxon>Haliscomenobacteraceae</taxon>
        <taxon>Haliscomenobacter</taxon>
    </lineage>
</organism>
<keyword evidence="6 9" id="KW-0378">Hydrolase</keyword>
<dbReference type="HAMAP" id="MF_01471">
    <property type="entry name" value="Cas2"/>
    <property type="match status" value="1"/>
</dbReference>
<protein>
    <recommendedName>
        <fullName evidence="9">CRISPR-associated endoribonuclease Cas2</fullName>
        <ecNumber evidence="9">3.1.-.-</ecNumber>
    </recommendedName>
</protein>
<name>F4L2L5_HALH1</name>
<evidence type="ECO:0000256" key="8">
    <source>
        <dbReference type="ARBA" id="ARBA00023118"/>
    </source>
</evidence>
<accession>F4L2L5</accession>
<dbReference type="PANTHER" id="PTHR34405">
    <property type="entry name" value="CRISPR-ASSOCIATED ENDORIBONUCLEASE CAS2"/>
    <property type="match status" value="1"/>
</dbReference>
<evidence type="ECO:0000313" key="11">
    <source>
        <dbReference type="Proteomes" id="UP000008461"/>
    </source>
</evidence>
<dbReference type="SUPFAM" id="SSF143430">
    <property type="entry name" value="TTP0101/SSO1404-like"/>
    <property type="match status" value="1"/>
</dbReference>
<dbReference type="Pfam" id="PF09827">
    <property type="entry name" value="CRISPR_Cas2"/>
    <property type="match status" value="1"/>
</dbReference>
<dbReference type="eggNOG" id="COG1343">
    <property type="taxonomic scope" value="Bacteria"/>
</dbReference>
<evidence type="ECO:0000256" key="3">
    <source>
        <dbReference type="ARBA" id="ARBA00022722"/>
    </source>
</evidence>
<keyword evidence="7 9" id="KW-0460">Magnesium</keyword>
<dbReference type="InterPro" id="IPR019199">
    <property type="entry name" value="Virulence_VapD/CRISPR_Cas2"/>
</dbReference>
<dbReference type="HOGENOM" id="CLU_161124_2_0_10"/>
<dbReference type="GO" id="GO:0046872">
    <property type="term" value="F:metal ion binding"/>
    <property type="evidence" value="ECO:0007669"/>
    <property type="project" value="UniProtKB-UniRule"/>
</dbReference>
<dbReference type="GO" id="GO:0016787">
    <property type="term" value="F:hydrolase activity"/>
    <property type="evidence" value="ECO:0007669"/>
    <property type="project" value="UniProtKB-KW"/>
</dbReference>
<keyword evidence="4 9" id="KW-0479">Metal-binding</keyword>
<evidence type="ECO:0000256" key="9">
    <source>
        <dbReference type="HAMAP-Rule" id="MF_01471"/>
    </source>
</evidence>
<dbReference type="EC" id="3.1.-.-" evidence="9"/>
<keyword evidence="3 9" id="KW-0540">Nuclease</keyword>
<reference evidence="10 11" key="1">
    <citation type="journal article" date="2011" name="Stand. Genomic Sci.">
        <title>Complete genome sequence of Haliscomenobacter hydrossis type strain (O).</title>
        <authorList>
            <consortium name="US DOE Joint Genome Institute (JGI-PGF)"/>
            <person name="Daligault H."/>
            <person name="Lapidus A."/>
            <person name="Zeytun A."/>
            <person name="Nolan M."/>
            <person name="Lucas S."/>
            <person name="Del Rio T.G."/>
            <person name="Tice H."/>
            <person name="Cheng J.F."/>
            <person name="Tapia R."/>
            <person name="Han C."/>
            <person name="Goodwin L."/>
            <person name="Pitluck S."/>
            <person name="Liolios K."/>
            <person name="Pagani I."/>
            <person name="Ivanova N."/>
            <person name="Huntemann M."/>
            <person name="Mavromatis K."/>
            <person name="Mikhailova N."/>
            <person name="Pati A."/>
            <person name="Chen A."/>
            <person name="Palaniappan K."/>
            <person name="Land M."/>
            <person name="Hauser L."/>
            <person name="Brambilla E.M."/>
            <person name="Rohde M."/>
            <person name="Verbarg S."/>
            <person name="Goker M."/>
            <person name="Bristow J."/>
            <person name="Eisen J.A."/>
            <person name="Markowitz V."/>
            <person name="Hugenholtz P."/>
            <person name="Kyrpides N.C."/>
            <person name="Klenk H.P."/>
            <person name="Woyke T."/>
        </authorList>
    </citation>
    <scope>NUCLEOTIDE SEQUENCE [LARGE SCALE GENOMIC DNA]</scope>
    <source>
        <strain evidence="11">ATCC 27775 / DSM 1100 / LMG 10767 / O</strain>
    </source>
</reference>
<evidence type="ECO:0000313" key="10">
    <source>
        <dbReference type="EMBL" id="AEE53933.1"/>
    </source>
</evidence>
<dbReference type="Proteomes" id="UP000008461">
    <property type="component" value="Chromosome"/>
</dbReference>
<feature type="binding site" evidence="9">
    <location>
        <position position="8"/>
    </location>
    <ligand>
        <name>Mg(2+)</name>
        <dbReference type="ChEBI" id="CHEBI:18420"/>
        <note>catalytic</note>
    </ligand>
</feature>
<comment type="function">
    <text evidence="9">CRISPR (clustered regularly interspaced short palindromic repeat), is an adaptive immune system that provides protection against mobile genetic elements (viruses, transposable elements and conjugative plasmids). CRISPR clusters contain sequences complementary to antecedent mobile elements and target invading nucleic acids. CRISPR clusters are transcribed and processed into CRISPR RNA (crRNA). Functions as a ssRNA-specific endoribonuclease. Involved in the integration of spacer DNA into the CRISPR cassette.</text>
</comment>
<dbReference type="Gene3D" id="3.30.70.240">
    <property type="match status" value="1"/>
</dbReference>
<dbReference type="KEGG" id="hhy:Halhy_6111"/>
<reference key="2">
    <citation type="submission" date="2011-04" db="EMBL/GenBank/DDBJ databases">
        <title>Complete sequence of chromosome of Haliscomenobacter hydrossis DSM 1100.</title>
        <authorList>
            <consortium name="US DOE Joint Genome Institute (JGI-PGF)"/>
            <person name="Lucas S."/>
            <person name="Han J."/>
            <person name="Lapidus A."/>
            <person name="Bruce D."/>
            <person name="Goodwin L."/>
            <person name="Pitluck S."/>
            <person name="Peters L."/>
            <person name="Kyrpides N."/>
            <person name="Mavromatis K."/>
            <person name="Ivanova N."/>
            <person name="Ovchinnikova G."/>
            <person name="Pagani I."/>
            <person name="Daligault H."/>
            <person name="Detter J.C."/>
            <person name="Han C."/>
            <person name="Land M."/>
            <person name="Hauser L."/>
            <person name="Markowitz V."/>
            <person name="Cheng J.-F."/>
            <person name="Hugenholtz P."/>
            <person name="Woyke T."/>
            <person name="Wu D."/>
            <person name="Verbarg S."/>
            <person name="Frueling A."/>
            <person name="Brambilla E."/>
            <person name="Klenk H.-P."/>
            <person name="Eisen J.A."/>
        </authorList>
    </citation>
    <scope>NUCLEOTIDE SEQUENCE</scope>
    <source>
        <strain>DSM 1100</strain>
    </source>
</reference>
<comment type="subunit">
    <text evidence="9">Homodimer, forms a heterotetramer with a Cas1 homodimer.</text>
</comment>
<dbReference type="GO" id="GO:0004521">
    <property type="term" value="F:RNA endonuclease activity"/>
    <property type="evidence" value="ECO:0007669"/>
    <property type="project" value="InterPro"/>
</dbReference>
<dbReference type="GO" id="GO:0043571">
    <property type="term" value="P:maintenance of CRISPR repeat elements"/>
    <property type="evidence" value="ECO:0007669"/>
    <property type="project" value="UniProtKB-UniRule"/>
</dbReference>
<sequence>MPHLICYDITQDSLRTRLAKKISESGLDRINKSVYLGSITDTALNALEKDLAKFVQEKGSPGDSLIILPVYLEQINQMRIYGSIEPDRDELSGSKSTLIV</sequence>
<dbReference type="NCBIfam" id="TIGR01573">
    <property type="entry name" value="cas2"/>
    <property type="match status" value="1"/>
</dbReference>
<dbReference type="InterPro" id="IPR021127">
    <property type="entry name" value="CRISPR_associated_Cas2"/>
</dbReference>
<keyword evidence="5 9" id="KW-0255">Endonuclease</keyword>
<evidence type="ECO:0000256" key="4">
    <source>
        <dbReference type="ARBA" id="ARBA00022723"/>
    </source>
</evidence>
<evidence type="ECO:0000256" key="5">
    <source>
        <dbReference type="ARBA" id="ARBA00022759"/>
    </source>
</evidence>
<dbReference type="EMBL" id="CP002691">
    <property type="protein sequence ID" value="AEE53933.1"/>
    <property type="molecule type" value="Genomic_DNA"/>
</dbReference>
<dbReference type="RefSeq" id="WP_013768455.1">
    <property type="nucleotide sequence ID" value="NC_015510.1"/>
</dbReference>
<evidence type="ECO:0000256" key="2">
    <source>
        <dbReference type="ARBA" id="ARBA00009959"/>
    </source>
</evidence>
<keyword evidence="8 9" id="KW-0051">Antiviral defense</keyword>